<dbReference type="AlphaFoldDB" id="A0A084VDC7"/>
<evidence type="ECO:0000313" key="4">
    <source>
        <dbReference type="EnsemblMetazoa" id="ASIC002955-PA"/>
    </source>
</evidence>
<dbReference type="EMBL" id="ATLV01011254">
    <property type="status" value="NOT_ANNOTATED_CDS"/>
    <property type="molecule type" value="Genomic_DNA"/>
</dbReference>
<dbReference type="PROSITE" id="PS51029">
    <property type="entry name" value="MADF"/>
    <property type="match status" value="1"/>
</dbReference>
<gene>
    <name evidence="3" type="ORF">ZHAS_00002955</name>
</gene>
<evidence type="ECO:0000313" key="5">
    <source>
        <dbReference type="Proteomes" id="UP000030765"/>
    </source>
</evidence>
<dbReference type="EnsemblMetazoa" id="ASIC002955-RA">
    <property type="protein sequence ID" value="ASIC002955-PA"/>
    <property type="gene ID" value="ASIC002955"/>
</dbReference>
<evidence type="ECO:0000313" key="3">
    <source>
        <dbReference type="EMBL" id="KFB35971.1"/>
    </source>
</evidence>
<keyword evidence="5" id="KW-1185">Reference proteome</keyword>
<proteinExistence type="predicted"/>
<dbReference type="InterPro" id="IPR006578">
    <property type="entry name" value="MADF-dom"/>
</dbReference>
<dbReference type="EMBL" id="KE524659">
    <property type="protein sequence ID" value="KFB35971.1"/>
    <property type="molecule type" value="Genomic_DNA"/>
</dbReference>
<dbReference type="OrthoDB" id="8881252at2759"/>
<reference evidence="4" key="2">
    <citation type="submission" date="2020-05" db="UniProtKB">
        <authorList>
            <consortium name="EnsemblMetazoa"/>
        </authorList>
    </citation>
    <scope>IDENTIFICATION</scope>
</reference>
<dbReference type="PANTHER" id="PTHR21505">
    <property type="entry name" value="MADF DOMAIN-CONTAINING PROTEIN-RELATED"/>
    <property type="match status" value="1"/>
</dbReference>
<evidence type="ECO:0000256" key="1">
    <source>
        <dbReference type="SAM" id="MobiDB-lite"/>
    </source>
</evidence>
<reference evidence="3 5" key="1">
    <citation type="journal article" date="2014" name="BMC Genomics">
        <title>Genome sequence of Anopheles sinensis provides insight into genetics basis of mosquito competence for malaria parasites.</title>
        <authorList>
            <person name="Zhou D."/>
            <person name="Zhang D."/>
            <person name="Ding G."/>
            <person name="Shi L."/>
            <person name="Hou Q."/>
            <person name="Ye Y."/>
            <person name="Xu Y."/>
            <person name="Zhou H."/>
            <person name="Xiong C."/>
            <person name="Li S."/>
            <person name="Yu J."/>
            <person name="Hong S."/>
            <person name="Yu X."/>
            <person name="Zou P."/>
            <person name="Chen C."/>
            <person name="Chang X."/>
            <person name="Wang W."/>
            <person name="Lv Y."/>
            <person name="Sun Y."/>
            <person name="Ma L."/>
            <person name="Shen B."/>
            <person name="Zhu C."/>
        </authorList>
    </citation>
    <scope>NUCLEOTIDE SEQUENCE [LARGE SCALE GENOMIC DNA]</scope>
</reference>
<feature type="domain" description="MADF" evidence="2">
    <location>
        <begin position="13"/>
        <end position="107"/>
    </location>
</feature>
<dbReference type="Pfam" id="PF10545">
    <property type="entry name" value="MADF_DNA_bdg"/>
    <property type="match status" value="1"/>
</dbReference>
<dbReference type="SMART" id="SM00595">
    <property type="entry name" value="MADF"/>
    <property type="match status" value="1"/>
</dbReference>
<dbReference type="STRING" id="74873.A0A084VDC7"/>
<dbReference type="VEuPathDB" id="VectorBase:ASIC002955"/>
<accession>A0A084VDC7</accession>
<protein>
    <submittedName>
        <fullName evidence="4">MADF domain-containing protein</fullName>
    </submittedName>
</protein>
<dbReference type="OMA" id="KIQTMRT"/>
<dbReference type="Proteomes" id="UP000030765">
    <property type="component" value="Unassembled WGS sequence"/>
</dbReference>
<dbReference type="PANTHER" id="PTHR21505:SF12">
    <property type="entry name" value="MADF DOMAIN-CONTAINING PROTEIN-RELATED"/>
    <property type="match status" value="1"/>
</dbReference>
<organism evidence="3">
    <name type="scientific">Anopheles sinensis</name>
    <name type="common">Mosquito</name>
    <dbReference type="NCBI Taxonomy" id="74873"/>
    <lineage>
        <taxon>Eukaryota</taxon>
        <taxon>Metazoa</taxon>
        <taxon>Ecdysozoa</taxon>
        <taxon>Arthropoda</taxon>
        <taxon>Hexapoda</taxon>
        <taxon>Insecta</taxon>
        <taxon>Pterygota</taxon>
        <taxon>Neoptera</taxon>
        <taxon>Endopterygota</taxon>
        <taxon>Diptera</taxon>
        <taxon>Nematocera</taxon>
        <taxon>Culicoidea</taxon>
        <taxon>Culicidae</taxon>
        <taxon>Anophelinae</taxon>
        <taxon>Anopheles</taxon>
    </lineage>
</organism>
<evidence type="ECO:0000259" key="2">
    <source>
        <dbReference type="PROSITE" id="PS51029"/>
    </source>
</evidence>
<sequence>MASAEWKREAVEHLIEQYRKQPVLYNMRHPRYYNKSSRNEAVTTILAEMHEVRPESTAQDILRKIQTLRTQFGQEISKARRASKHGMAYRPTAWWFKGLSFLQDHIKHRSISPEPIDLESSIKKDVDDNTFKVSIIHTDPLENEMSNNDYEHSMDEGDYDTEIHYEIDTIDQRNNKTLEIKPVPLASQFNKQQNNDSDRKSRGSFIFQSEQQLGPTGGTVIDLPTAKDQSVILGDLVVPNERYRSLGNFVASQMLQIKDDHLFYSTQMEVLNVINRAILQQLSYDKGSTSNDGQSSQGVNRG</sequence>
<name>A0A084VDC7_ANOSI</name>
<feature type="region of interest" description="Disordered" evidence="1">
    <location>
        <begin position="183"/>
        <end position="202"/>
    </location>
</feature>